<organism evidence="1 2">
    <name type="scientific">Armillaria ostoyae</name>
    <name type="common">Armillaria root rot fungus</name>
    <dbReference type="NCBI Taxonomy" id="47428"/>
    <lineage>
        <taxon>Eukaryota</taxon>
        <taxon>Fungi</taxon>
        <taxon>Dikarya</taxon>
        <taxon>Basidiomycota</taxon>
        <taxon>Agaricomycotina</taxon>
        <taxon>Agaricomycetes</taxon>
        <taxon>Agaricomycetidae</taxon>
        <taxon>Agaricales</taxon>
        <taxon>Marasmiineae</taxon>
        <taxon>Physalacriaceae</taxon>
        <taxon>Armillaria</taxon>
    </lineage>
</organism>
<gene>
    <name evidence="1" type="ORF">ARMOST_01913</name>
</gene>
<reference evidence="2" key="1">
    <citation type="journal article" date="2017" name="Nat. Ecol. Evol.">
        <title>Genome expansion and lineage-specific genetic innovations in the forest pathogenic fungi Armillaria.</title>
        <authorList>
            <person name="Sipos G."/>
            <person name="Prasanna A.N."/>
            <person name="Walter M.C."/>
            <person name="O'Connor E."/>
            <person name="Balint B."/>
            <person name="Krizsan K."/>
            <person name="Kiss B."/>
            <person name="Hess J."/>
            <person name="Varga T."/>
            <person name="Slot J."/>
            <person name="Riley R."/>
            <person name="Boka B."/>
            <person name="Rigling D."/>
            <person name="Barry K."/>
            <person name="Lee J."/>
            <person name="Mihaltcheva S."/>
            <person name="LaButti K."/>
            <person name="Lipzen A."/>
            <person name="Waldron R."/>
            <person name="Moloney N.M."/>
            <person name="Sperisen C."/>
            <person name="Kredics L."/>
            <person name="Vagvoelgyi C."/>
            <person name="Patrignani A."/>
            <person name="Fitzpatrick D."/>
            <person name="Nagy I."/>
            <person name="Doyle S."/>
            <person name="Anderson J.B."/>
            <person name="Grigoriev I.V."/>
            <person name="Gueldener U."/>
            <person name="Muensterkoetter M."/>
            <person name="Nagy L.G."/>
        </authorList>
    </citation>
    <scope>NUCLEOTIDE SEQUENCE [LARGE SCALE GENOMIC DNA]</scope>
    <source>
        <strain evidence="2">C18/9</strain>
    </source>
</reference>
<dbReference type="AlphaFoldDB" id="A0A284QQ98"/>
<evidence type="ECO:0000313" key="2">
    <source>
        <dbReference type="Proteomes" id="UP000219338"/>
    </source>
</evidence>
<protein>
    <submittedName>
        <fullName evidence="1">Uncharacterized protein</fullName>
    </submittedName>
</protein>
<proteinExistence type="predicted"/>
<dbReference type="EMBL" id="FUEG01000001">
    <property type="protein sequence ID" value="SJK98644.1"/>
    <property type="molecule type" value="Genomic_DNA"/>
</dbReference>
<dbReference type="OMA" id="QNAYRAK"/>
<dbReference type="Proteomes" id="UP000219338">
    <property type="component" value="Unassembled WGS sequence"/>
</dbReference>
<name>A0A284QQ98_ARMOS</name>
<accession>A0A284QQ98</accession>
<sequence length="80" mass="9086">MSDTIAHPSTPAVEEHPFVIELEKWAVDEATRQARQNAYQAKVDAALKDVLAEYKKRWADNEEALEEWLNSGEENEGPDC</sequence>
<dbReference type="OrthoDB" id="2926209at2759"/>
<evidence type="ECO:0000313" key="1">
    <source>
        <dbReference type="EMBL" id="SJK98644.1"/>
    </source>
</evidence>
<keyword evidence="2" id="KW-1185">Reference proteome</keyword>